<keyword evidence="6" id="KW-1185">Reference proteome</keyword>
<dbReference type="AlphaFoldDB" id="A0A7M5XGJ0"/>
<evidence type="ECO:0000256" key="1">
    <source>
        <dbReference type="ARBA" id="ARBA00010142"/>
    </source>
</evidence>
<dbReference type="PANTHER" id="PTHR24072">
    <property type="entry name" value="RHO FAMILY GTPASE"/>
    <property type="match status" value="1"/>
</dbReference>
<dbReference type="OrthoDB" id="8830751at2759"/>
<dbReference type="InterPro" id="IPR003578">
    <property type="entry name" value="Small_GTPase_Rho"/>
</dbReference>
<accession>A0A7M5XGJ0</accession>
<dbReference type="PROSITE" id="PS51421">
    <property type="entry name" value="RAS"/>
    <property type="match status" value="1"/>
</dbReference>
<feature type="region of interest" description="Disordered" evidence="4">
    <location>
        <begin position="1"/>
        <end position="21"/>
    </location>
</feature>
<dbReference type="SMART" id="SM00175">
    <property type="entry name" value="RAB"/>
    <property type="match status" value="1"/>
</dbReference>
<dbReference type="Pfam" id="PF00071">
    <property type="entry name" value="Ras"/>
    <property type="match status" value="1"/>
</dbReference>
<dbReference type="FunFam" id="3.40.50.300:FF:001179">
    <property type="entry name" value="Rho family GTPase"/>
    <property type="match status" value="1"/>
</dbReference>
<evidence type="ECO:0000256" key="3">
    <source>
        <dbReference type="ARBA" id="ARBA00023134"/>
    </source>
</evidence>
<keyword evidence="2" id="KW-0547">Nucleotide-binding</keyword>
<proteinExistence type="inferred from homology"/>
<sequence length="216" mass="24123">MVTTDATQQQTTAENTPTHTTSGCKKVVVVGDGSCGKTCLLMSIIERDAPDGYVPTVFETYVKEIDHGKTSYEVSFYDTAGQDVYDRLRPLSYPDTDVFLVCFAVDSPDSLYNAYDKWTPEVKHFGPNVPFVLVGTKCDLRSDESTLKRLRKAKQEVITQEEGREMAKKLKASAYVECSALTGFNVNEVISTALKSALKKQHKQLNKLKQLRCTFL</sequence>
<dbReference type="GO" id="GO:0003924">
    <property type="term" value="F:GTPase activity"/>
    <property type="evidence" value="ECO:0007669"/>
    <property type="project" value="InterPro"/>
</dbReference>
<dbReference type="PRINTS" id="PR00449">
    <property type="entry name" value="RASTRNSFRMNG"/>
</dbReference>
<dbReference type="InterPro" id="IPR001806">
    <property type="entry name" value="Small_GTPase"/>
</dbReference>
<keyword evidence="3" id="KW-0342">GTP-binding</keyword>
<organism evidence="5 6">
    <name type="scientific">Clytia hemisphaerica</name>
    <dbReference type="NCBI Taxonomy" id="252671"/>
    <lineage>
        <taxon>Eukaryota</taxon>
        <taxon>Metazoa</taxon>
        <taxon>Cnidaria</taxon>
        <taxon>Hydrozoa</taxon>
        <taxon>Hydroidolina</taxon>
        <taxon>Leptothecata</taxon>
        <taxon>Obeliida</taxon>
        <taxon>Clytiidae</taxon>
        <taxon>Clytia</taxon>
    </lineage>
</organism>
<dbReference type="EnsemblMetazoa" id="CLYHEMT022927.1">
    <property type="protein sequence ID" value="CLYHEMP022927.1"/>
    <property type="gene ID" value="CLYHEMG022927"/>
</dbReference>
<evidence type="ECO:0000313" key="6">
    <source>
        <dbReference type="Proteomes" id="UP000594262"/>
    </source>
</evidence>
<dbReference type="SMART" id="SM00173">
    <property type="entry name" value="RAS"/>
    <property type="match status" value="1"/>
</dbReference>
<name>A0A7M5XGJ0_9CNID</name>
<dbReference type="Proteomes" id="UP000594262">
    <property type="component" value="Unplaced"/>
</dbReference>
<comment type="similarity">
    <text evidence="1">Belongs to the small GTPase superfamily. Rho family.</text>
</comment>
<dbReference type="Gene3D" id="3.40.50.300">
    <property type="entry name" value="P-loop containing nucleotide triphosphate hydrolases"/>
    <property type="match status" value="1"/>
</dbReference>
<dbReference type="CDD" id="cd00157">
    <property type="entry name" value="Rho"/>
    <property type="match status" value="1"/>
</dbReference>
<dbReference type="GeneID" id="136824108"/>
<dbReference type="InterPro" id="IPR027417">
    <property type="entry name" value="P-loop_NTPase"/>
</dbReference>
<dbReference type="GO" id="GO:0007264">
    <property type="term" value="P:small GTPase-mediated signal transduction"/>
    <property type="evidence" value="ECO:0007669"/>
    <property type="project" value="InterPro"/>
</dbReference>
<feature type="compositionally biased region" description="Low complexity" evidence="4">
    <location>
        <begin position="1"/>
        <end position="18"/>
    </location>
</feature>
<evidence type="ECO:0000313" key="5">
    <source>
        <dbReference type="EnsemblMetazoa" id="CLYHEMP022927.1"/>
    </source>
</evidence>
<dbReference type="PROSITE" id="PS51419">
    <property type="entry name" value="RAB"/>
    <property type="match status" value="1"/>
</dbReference>
<reference evidence="5" key="1">
    <citation type="submission" date="2021-01" db="UniProtKB">
        <authorList>
            <consortium name="EnsemblMetazoa"/>
        </authorList>
    </citation>
    <scope>IDENTIFICATION</scope>
</reference>
<evidence type="ECO:0000256" key="2">
    <source>
        <dbReference type="ARBA" id="ARBA00022741"/>
    </source>
</evidence>
<dbReference type="NCBIfam" id="TIGR00231">
    <property type="entry name" value="small_GTP"/>
    <property type="match status" value="1"/>
</dbReference>
<dbReference type="SUPFAM" id="SSF52540">
    <property type="entry name" value="P-loop containing nucleoside triphosphate hydrolases"/>
    <property type="match status" value="1"/>
</dbReference>
<evidence type="ECO:0000256" key="4">
    <source>
        <dbReference type="SAM" id="MobiDB-lite"/>
    </source>
</evidence>
<dbReference type="RefSeq" id="XP_066936373.1">
    <property type="nucleotide sequence ID" value="XM_067080272.1"/>
</dbReference>
<dbReference type="GO" id="GO:0005525">
    <property type="term" value="F:GTP binding"/>
    <property type="evidence" value="ECO:0007669"/>
    <property type="project" value="UniProtKB-KW"/>
</dbReference>
<dbReference type="PROSITE" id="PS51420">
    <property type="entry name" value="RHO"/>
    <property type="match status" value="1"/>
</dbReference>
<dbReference type="SMART" id="SM00174">
    <property type="entry name" value="RHO"/>
    <property type="match status" value="1"/>
</dbReference>
<dbReference type="InterPro" id="IPR005225">
    <property type="entry name" value="Small_GTP-bd"/>
</dbReference>
<protein>
    <submittedName>
        <fullName evidence="5">Uncharacterized protein</fullName>
    </submittedName>
</protein>